<reference evidence="1 2" key="1">
    <citation type="submission" date="2020-06" db="EMBL/GenBank/DDBJ databases">
        <title>Transcriptomic and genomic resources for Thalictrum thalictroides and T. hernandezii: Facilitating candidate gene discovery in an emerging model plant lineage.</title>
        <authorList>
            <person name="Arias T."/>
            <person name="Riano-Pachon D.M."/>
            <person name="Di Stilio V.S."/>
        </authorList>
    </citation>
    <scope>NUCLEOTIDE SEQUENCE [LARGE SCALE GENOMIC DNA]</scope>
    <source>
        <strain evidence="2">cv. WT478/WT964</strain>
        <tissue evidence="1">Leaves</tissue>
    </source>
</reference>
<protein>
    <submittedName>
        <fullName evidence="1">Uncharacterized protein</fullName>
    </submittedName>
</protein>
<gene>
    <name evidence="1" type="ORF">FRX31_029066</name>
</gene>
<dbReference type="AlphaFoldDB" id="A0A7J6V997"/>
<accession>A0A7J6V997</accession>
<organism evidence="1 2">
    <name type="scientific">Thalictrum thalictroides</name>
    <name type="common">Rue-anemone</name>
    <name type="synonym">Anemone thalictroides</name>
    <dbReference type="NCBI Taxonomy" id="46969"/>
    <lineage>
        <taxon>Eukaryota</taxon>
        <taxon>Viridiplantae</taxon>
        <taxon>Streptophyta</taxon>
        <taxon>Embryophyta</taxon>
        <taxon>Tracheophyta</taxon>
        <taxon>Spermatophyta</taxon>
        <taxon>Magnoliopsida</taxon>
        <taxon>Ranunculales</taxon>
        <taxon>Ranunculaceae</taxon>
        <taxon>Thalictroideae</taxon>
        <taxon>Thalictrum</taxon>
    </lineage>
</organism>
<evidence type="ECO:0000313" key="1">
    <source>
        <dbReference type="EMBL" id="KAF5181347.1"/>
    </source>
</evidence>
<name>A0A7J6V997_THATH</name>
<evidence type="ECO:0000313" key="2">
    <source>
        <dbReference type="Proteomes" id="UP000554482"/>
    </source>
</evidence>
<dbReference type="Proteomes" id="UP000554482">
    <property type="component" value="Unassembled WGS sequence"/>
</dbReference>
<dbReference type="EMBL" id="JABWDY010036278">
    <property type="protein sequence ID" value="KAF5181347.1"/>
    <property type="molecule type" value="Genomic_DNA"/>
</dbReference>
<proteinExistence type="predicted"/>
<sequence>MPIIHNNNSYPNLKSICYHFLYTNFLPPPRIKPIHITSKVKAFLLQTSRSRPEEEFRHLYTFPTLTIRECPLLKKRLHSDNWDNLSNSPKIILEEY</sequence>
<comment type="caution">
    <text evidence="1">The sequence shown here is derived from an EMBL/GenBank/DDBJ whole genome shotgun (WGS) entry which is preliminary data.</text>
</comment>
<keyword evidence="2" id="KW-1185">Reference proteome</keyword>